<dbReference type="Proteomes" id="UP000709295">
    <property type="component" value="Unassembled WGS sequence"/>
</dbReference>
<sequence>MQELAKEGSQHVYQLVEEQYGVANDRKTHYTIRPGRAELLPCRHVMYWWLISNKTPIPMQHIHPHWCLTYPLNIPINDASRHKVLNGTNKFRTTYYVGCCIADNMSRNGTSVYLKMLEALRSFEDAVNDGDVP</sequence>
<dbReference type="EMBL" id="JAENGY010001700">
    <property type="protein sequence ID" value="KAG6947490.1"/>
    <property type="molecule type" value="Genomic_DNA"/>
</dbReference>
<proteinExistence type="predicted"/>
<gene>
    <name evidence="1" type="ORF">JG688_00015527</name>
</gene>
<accession>A0A8J5IHN9</accession>
<reference evidence="1" key="1">
    <citation type="submission" date="2021-01" db="EMBL/GenBank/DDBJ databases">
        <title>Phytophthora aleatoria, a newly-described species from Pinus radiata is distinct from Phytophthora cactorum isolates based on comparative genomics.</title>
        <authorList>
            <person name="Mcdougal R."/>
            <person name="Panda P."/>
            <person name="Williams N."/>
            <person name="Studholme D.J."/>
        </authorList>
    </citation>
    <scope>NUCLEOTIDE SEQUENCE</scope>
    <source>
        <strain evidence="1">NZFS 4037</strain>
    </source>
</reference>
<keyword evidence="2" id="KW-1185">Reference proteome</keyword>
<evidence type="ECO:0000313" key="2">
    <source>
        <dbReference type="Proteomes" id="UP000709295"/>
    </source>
</evidence>
<dbReference type="AlphaFoldDB" id="A0A8J5IHN9"/>
<evidence type="ECO:0000313" key="1">
    <source>
        <dbReference type="EMBL" id="KAG6947490.1"/>
    </source>
</evidence>
<name>A0A8J5IHN9_9STRA</name>
<organism evidence="1 2">
    <name type="scientific">Phytophthora aleatoria</name>
    <dbReference type="NCBI Taxonomy" id="2496075"/>
    <lineage>
        <taxon>Eukaryota</taxon>
        <taxon>Sar</taxon>
        <taxon>Stramenopiles</taxon>
        <taxon>Oomycota</taxon>
        <taxon>Peronosporomycetes</taxon>
        <taxon>Peronosporales</taxon>
        <taxon>Peronosporaceae</taxon>
        <taxon>Phytophthora</taxon>
    </lineage>
</organism>
<comment type="caution">
    <text evidence="1">The sequence shown here is derived from an EMBL/GenBank/DDBJ whole genome shotgun (WGS) entry which is preliminary data.</text>
</comment>
<protein>
    <submittedName>
        <fullName evidence="1">Uncharacterized protein</fullName>
    </submittedName>
</protein>